<proteinExistence type="predicted"/>
<evidence type="ECO:0000313" key="7">
    <source>
        <dbReference type="Proteomes" id="UP000438182"/>
    </source>
</evidence>
<dbReference type="InterPro" id="IPR009057">
    <property type="entry name" value="Homeodomain-like_sf"/>
</dbReference>
<dbReference type="PROSITE" id="PS50977">
    <property type="entry name" value="HTH_TETR_2"/>
    <property type="match status" value="1"/>
</dbReference>
<dbReference type="Pfam" id="PF00440">
    <property type="entry name" value="TetR_N"/>
    <property type="match status" value="1"/>
</dbReference>
<evidence type="ECO:0000256" key="2">
    <source>
        <dbReference type="ARBA" id="ARBA00023125"/>
    </source>
</evidence>
<dbReference type="PRINTS" id="PR00455">
    <property type="entry name" value="HTHTETR"/>
</dbReference>
<evidence type="ECO:0000256" key="3">
    <source>
        <dbReference type="ARBA" id="ARBA00023163"/>
    </source>
</evidence>
<evidence type="ECO:0000256" key="1">
    <source>
        <dbReference type="ARBA" id="ARBA00023015"/>
    </source>
</evidence>
<name>A0A6I4P496_9MICO</name>
<evidence type="ECO:0000313" key="6">
    <source>
        <dbReference type="EMBL" id="MWB98257.1"/>
    </source>
</evidence>
<dbReference type="GO" id="GO:0003700">
    <property type="term" value="F:DNA-binding transcription factor activity"/>
    <property type="evidence" value="ECO:0007669"/>
    <property type="project" value="TreeGrafter"/>
</dbReference>
<keyword evidence="1" id="KW-0805">Transcription regulation</keyword>
<reference evidence="6 7" key="1">
    <citation type="submission" date="2019-12" db="EMBL/GenBank/DDBJ databases">
        <authorList>
            <person name="Kim Y.S."/>
        </authorList>
    </citation>
    <scope>NUCLEOTIDE SEQUENCE [LARGE SCALE GENOMIC DNA]</scope>
    <source>
        <strain evidence="6 7">MMS17-SY077</strain>
    </source>
</reference>
<comment type="caution">
    <text evidence="6">The sequence shown here is derived from an EMBL/GenBank/DDBJ whole genome shotgun (WGS) entry which is preliminary data.</text>
</comment>
<sequence length="199" mass="21027">MPSDTDAAPRAQARAELLVVALEQFAVDGYHATSLQQIADRAGYAKSNVLYHFGSKEGLLNAALSAAVDDLAALVDTFPRRGAGVDPREFVERFVDYLFAHRLEVVLIVNQGQSLADVPVVDRAMAVIARLALEICSEDASIAEQLRFGVALAGAAYTLVAGRTILGGTLEPEDGDAEARTALVDILAELLAPAARPLG</sequence>
<dbReference type="GO" id="GO:0000976">
    <property type="term" value="F:transcription cis-regulatory region binding"/>
    <property type="evidence" value="ECO:0007669"/>
    <property type="project" value="TreeGrafter"/>
</dbReference>
<dbReference type="PANTHER" id="PTHR30055:SF234">
    <property type="entry name" value="HTH-TYPE TRANSCRIPTIONAL REGULATOR BETI"/>
    <property type="match status" value="1"/>
</dbReference>
<feature type="DNA-binding region" description="H-T-H motif" evidence="4">
    <location>
        <begin position="34"/>
        <end position="53"/>
    </location>
</feature>
<dbReference type="RefSeq" id="WP_160423597.1">
    <property type="nucleotide sequence ID" value="NZ_WSTA01000022.1"/>
</dbReference>
<dbReference type="PANTHER" id="PTHR30055">
    <property type="entry name" value="HTH-TYPE TRANSCRIPTIONAL REGULATOR RUTR"/>
    <property type="match status" value="1"/>
</dbReference>
<organism evidence="6 7">
    <name type="scientific">Agromyces seonyuensis</name>
    <dbReference type="NCBI Taxonomy" id="2662446"/>
    <lineage>
        <taxon>Bacteria</taxon>
        <taxon>Bacillati</taxon>
        <taxon>Actinomycetota</taxon>
        <taxon>Actinomycetes</taxon>
        <taxon>Micrococcales</taxon>
        <taxon>Microbacteriaceae</taxon>
        <taxon>Agromyces</taxon>
    </lineage>
</organism>
<gene>
    <name evidence="6" type="ORF">GB864_06810</name>
</gene>
<accession>A0A6I4P496</accession>
<dbReference type="AlphaFoldDB" id="A0A6I4P496"/>
<dbReference type="SUPFAM" id="SSF46689">
    <property type="entry name" value="Homeodomain-like"/>
    <property type="match status" value="1"/>
</dbReference>
<dbReference type="Gene3D" id="1.10.357.10">
    <property type="entry name" value="Tetracycline Repressor, domain 2"/>
    <property type="match status" value="1"/>
</dbReference>
<dbReference type="InterPro" id="IPR001647">
    <property type="entry name" value="HTH_TetR"/>
</dbReference>
<feature type="domain" description="HTH tetR-type" evidence="5">
    <location>
        <begin position="11"/>
        <end position="71"/>
    </location>
</feature>
<keyword evidence="2 4" id="KW-0238">DNA-binding</keyword>
<dbReference type="InterPro" id="IPR050109">
    <property type="entry name" value="HTH-type_TetR-like_transc_reg"/>
</dbReference>
<protein>
    <submittedName>
        <fullName evidence="6">TetR family transcriptional regulator</fullName>
    </submittedName>
</protein>
<keyword evidence="3" id="KW-0804">Transcription</keyword>
<keyword evidence="7" id="KW-1185">Reference proteome</keyword>
<evidence type="ECO:0000259" key="5">
    <source>
        <dbReference type="PROSITE" id="PS50977"/>
    </source>
</evidence>
<dbReference type="Proteomes" id="UP000438182">
    <property type="component" value="Unassembled WGS sequence"/>
</dbReference>
<dbReference type="EMBL" id="WSTA01000022">
    <property type="protein sequence ID" value="MWB98257.1"/>
    <property type="molecule type" value="Genomic_DNA"/>
</dbReference>
<evidence type="ECO:0000256" key="4">
    <source>
        <dbReference type="PROSITE-ProRule" id="PRU00335"/>
    </source>
</evidence>